<dbReference type="InterPro" id="IPR027417">
    <property type="entry name" value="P-loop_NTPase"/>
</dbReference>
<evidence type="ECO:0000313" key="9">
    <source>
        <dbReference type="EMBL" id="MBU2668152.1"/>
    </source>
</evidence>
<keyword evidence="6 9" id="KW-0067">ATP-binding</keyword>
<dbReference type="PROSITE" id="PS50893">
    <property type="entry name" value="ABC_TRANSPORTER_2"/>
    <property type="match status" value="1"/>
</dbReference>
<organism evidence="9 10">
    <name type="scientific">Paractinoplanes bogorensis</name>
    <dbReference type="NCBI Taxonomy" id="1610840"/>
    <lineage>
        <taxon>Bacteria</taxon>
        <taxon>Bacillati</taxon>
        <taxon>Actinomycetota</taxon>
        <taxon>Actinomycetes</taxon>
        <taxon>Micromonosporales</taxon>
        <taxon>Micromonosporaceae</taxon>
        <taxon>Paractinoplanes</taxon>
    </lineage>
</organism>
<dbReference type="InterPro" id="IPR017871">
    <property type="entry name" value="ABC_transporter-like_CS"/>
</dbReference>
<gene>
    <name evidence="9" type="ORF">KOI35_32040</name>
</gene>
<evidence type="ECO:0000313" key="10">
    <source>
        <dbReference type="Proteomes" id="UP001519654"/>
    </source>
</evidence>
<dbReference type="SMART" id="SM00382">
    <property type="entry name" value="AAA"/>
    <property type="match status" value="1"/>
</dbReference>
<comment type="subcellular location">
    <subcellularLocation>
        <location evidence="1">Cell membrane</location>
        <topology evidence="1">Peripheral membrane protein</topology>
    </subcellularLocation>
</comment>
<dbReference type="SUPFAM" id="SSF52540">
    <property type="entry name" value="P-loop containing nucleoside triphosphate hydrolases"/>
    <property type="match status" value="1"/>
</dbReference>
<evidence type="ECO:0000259" key="8">
    <source>
        <dbReference type="PROSITE" id="PS50893"/>
    </source>
</evidence>
<comment type="caution">
    <text evidence="9">The sequence shown here is derived from an EMBL/GenBank/DDBJ whole genome shotgun (WGS) entry which is preliminary data.</text>
</comment>
<dbReference type="NCBIfam" id="TIGR01727">
    <property type="entry name" value="oligo_HPY"/>
    <property type="match status" value="1"/>
</dbReference>
<keyword evidence="5" id="KW-0547">Nucleotide-binding</keyword>
<keyword evidence="7" id="KW-0472">Membrane</keyword>
<evidence type="ECO:0000256" key="7">
    <source>
        <dbReference type="ARBA" id="ARBA00023136"/>
    </source>
</evidence>
<dbReference type="CDD" id="cd03257">
    <property type="entry name" value="ABC_NikE_OppD_transporters"/>
    <property type="match status" value="1"/>
</dbReference>
<dbReference type="Proteomes" id="UP001519654">
    <property type="component" value="Unassembled WGS sequence"/>
</dbReference>
<name>A0ABS5YXJ7_9ACTN</name>
<evidence type="ECO:0000256" key="4">
    <source>
        <dbReference type="ARBA" id="ARBA00022475"/>
    </source>
</evidence>
<dbReference type="GO" id="GO:0005524">
    <property type="term" value="F:ATP binding"/>
    <property type="evidence" value="ECO:0007669"/>
    <property type="project" value="UniProtKB-KW"/>
</dbReference>
<dbReference type="InterPro" id="IPR013563">
    <property type="entry name" value="Oligopep_ABC_C"/>
</dbReference>
<accession>A0ABS5YXJ7</accession>
<comment type="similarity">
    <text evidence="2">Belongs to the ABC transporter superfamily.</text>
</comment>
<dbReference type="InterPro" id="IPR003593">
    <property type="entry name" value="AAA+_ATPase"/>
</dbReference>
<dbReference type="Pfam" id="PF00005">
    <property type="entry name" value="ABC_tran"/>
    <property type="match status" value="1"/>
</dbReference>
<evidence type="ECO:0000256" key="1">
    <source>
        <dbReference type="ARBA" id="ARBA00004202"/>
    </source>
</evidence>
<keyword evidence="10" id="KW-1185">Reference proteome</keyword>
<feature type="domain" description="ABC transporter" evidence="8">
    <location>
        <begin position="6"/>
        <end position="256"/>
    </location>
</feature>
<dbReference type="Gene3D" id="3.40.50.300">
    <property type="entry name" value="P-loop containing nucleotide triphosphate hydrolases"/>
    <property type="match status" value="1"/>
</dbReference>
<reference evidence="9 10" key="1">
    <citation type="submission" date="2021-06" db="EMBL/GenBank/DDBJ databases">
        <title>Actinoplanes lichenicola sp. nov., and Actinoplanes ovalisporus sp. nov., isolated from lichen in Thailand.</title>
        <authorList>
            <person name="Saeng-In P."/>
            <person name="Kanchanasin P."/>
            <person name="Yuki M."/>
            <person name="Kudo T."/>
            <person name="Ohkuma M."/>
            <person name="Phongsopitanun W."/>
            <person name="Tanasupawat S."/>
        </authorList>
    </citation>
    <scope>NUCLEOTIDE SEQUENCE [LARGE SCALE GENOMIC DNA]</scope>
    <source>
        <strain evidence="9 10">NBRC 110975</strain>
    </source>
</reference>
<dbReference type="InterPro" id="IPR003439">
    <property type="entry name" value="ABC_transporter-like_ATP-bd"/>
</dbReference>
<dbReference type="PROSITE" id="PS00211">
    <property type="entry name" value="ABC_TRANSPORTER_1"/>
    <property type="match status" value="1"/>
</dbReference>
<dbReference type="InterPro" id="IPR050388">
    <property type="entry name" value="ABC_Ni/Peptide_Import"/>
</dbReference>
<sequence>MNEPLLEVTDLRVDYKTHAGPAHVVDGLSFRVEPGETLGIVGESGSGKTMTSMAILGLLPRAARVSGSVRFEGQELVGLSDRRLRDIRGRRIAMVFQDALAALNPVMTVGDQLTEAIRVHRRQATRRELTTRATELLELVGIPSPVRRLAQFPHEFSGGMRQRVMIAMSIANEPRLIIADEPTTALDVTVQAQVLDVLGDVQRRTGAALLLITHDLGVVAGLADRVLVMYGGDQIEQGGVEDIFYTPAHPYTSGLLASLPAMQRRVPGARLHQIAGQPPAPTALPPGCRFAERCPHAEPGRCDRAKPEPVAVSATQKARCVRAGEIAAEVTR</sequence>
<protein>
    <submittedName>
        <fullName evidence="9">ABC transporter ATP-binding protein</fullName>
    </submittedName>
</protein>
<keyword evidence="3" id="KW-0813">Transport</keyword>
<dbReference type="PANTHER" id="PTHR43297">
    <property type="entry name" value="OLIGOPEPTIDE TRANSPORT ATP-BINDING PROTEIN APPD"/>
    <property type="match status" value="1"/>
</dbReference>
<dbReference type="EMBL" id="JAHKKG010000010">
    <property type="protein sequence ID" value="MBU2668152.1"/>
    <property type="molecule type" value="Genomic_DNA"/>
</dbReference>
<evidence type="ECO:0000256" key="3">
    <source>
        <dbReference type="ARBA" id="ARBA00022448"/>
    </source>
</evidence>
<keyword evidence="4" id="KW-1003">Cell membrane</keyword>
<proteinExistence type="inferred from homology"/>
<evidence type="ECO:0000256" key="2">
    <source>
        <dbReference type="ARBA" id="ARBA00005417"/>
    </source>
</evidence>
<dbReference type="PANTHER" id="PTHR43297:SF2">
    <property type="entry name" value="DIPEPTIDE TRANSPORT ATP-BINDING PROTEIN DPPD"/>
    <property type="match status" value="1"/>
</dbReference>
<evidence type="ECO:0000256" key="5">
    <source>
        <dbReference type="ARBA" id="ARBA00022741"/>
    </source>
</evidence>
<dbReference type="RefSeq" id="WP_215792396.1">
    <property type="nucleotide sequence ID" value="NZ_JAHKKG010000010.1"/>
</dbReference>
<dbReference type="Pfam" id="PF08352">
    <property type="entry name" value="oligo_HPY"/>
    <property type="match status" value="1"/>
</dbReference>
<evidence type="ECO:0000256" key="6">
    <source>
        <dbReference type="ARBA" id="ARBA00022840"/>
    </source>
</evidence>